<dbReference type="EMBL" id="LFYR01000182">
    <property type="protein sequence ID" value="KMZ75310.1"/>
    <property type="molecule type" value="Genomic_DNA"/>
</dbReference>
<feature type="compositionally biased region" description="Basic and acidic residues" evidence="7">
    <location>
        <begin position="203"/>
        <end position="219"/>
    </location>
</feature>
<dbReference type="GO" id="GO:0072657">
    <property type="term" value="P:protein localization to membrane"/>
    <property type="evidence" value="ECO:0000318"/>
    <property type="project" value="GO_Central"/>
</dbReference>
<evidence type="ECO:0000313" key="9">
    <source>
        <dbReference type="EMBL" id="KMZ75310.1"/>
    </source>
</evidence>
<name>A0A0K9Q4B2_ZOSMR</name>
<dbReference type="PANTHER" id="PTHR31358:SF30">
    <property type="entry name" value="PROTEIN WVD2-LIKE 4"/>
    <property type="match status" value="1"/>
</dbReference>
<comment type="similarity">
    <text evidence="2">Belongs to the TPX2 family.</text>
</comment>
<accession>A0A0K9Q4B2</accession>
<feature type="compositionally biased region" description="Polar residues" evidence="7">
    <location>
        <begin position="19"/>
        <end position="31"/>
    </location>
</feature>
<keyword evidence="3" id="KW-0963">Cytoplasm</keyword>
<feature type="compositionally biased region" description="Polar residues" evidence="7">
    <location>
        <begin position="59"/>
        <end position="72"/>
    </location>
</feature>
<dbReference type="GO" id="GO:0008017">
    <property type="term" value="F:microtubule binding"/>
    <property type="evidence" value="ECO:0007669"/>
    <property type="project" value="InterPro"/>
</dbReference>
<keyword evidence="4" id="KW-0493">Microtubule</keyword>
<dbReference type="AlphaFoldDB" id="A0A0K9Q4B2"/>
<feature type="compositionally biased region" description="Polar residues" evidence="7">
    <location>
        <begin position="86"/>
        <end position="106"/>
    </location>
</feature>
<feature type="compositionally biased region" description="Low complexity" evidence="7">
    <location>
        <begin position="187"/>
        <end position="199"/>
    </location>
</feature>
<sequence>MEAADGVTVGVVVALTTDSEGSGFTKDSNGISEHIDPGVEERTPLPSPSPSPPVVVIRQASSSPVLSRTTSAKKPGTSAFPPVNASMKNKNTARKSSNDLGRNGISTTNKKKTDDNKVKKIKGKGDLIGRGLGKKTADIKVTKTKVKMSQLKANGIPLESSTPNGVGVSDKQTKLASAFQTRKKMIAKSSAPSSKPRSSTALREQDQNAKPFKINEDAHSTVSTTPSTNALRKSINAPIFASRLDERAEKRKKFFLKLEEKVNAKEQEKTDLQAKSKENQEAELKMLRKSLTFKASPMPNFYKEPNPPKAELKKIPITRPISPKLGRHKQPEEVSCNQVGVAKSNGDICEISAYHKKFVRKSPSKLTSQKLTSLKLERKSHVVKAKVLDPEEKDVRAEAKVEEDDDKKIETAESPMEESINSDVGKTNINVENIIVPPEEISVID</sequence>
<dbReference type="InterPro" id="IPR027329">
    <property type="entry name" value="TPX2_C"/>
</dbReference>
<feature type="region of interest" description="Disordered" evidence="7">
    <location>
        <begin position="183"/>
        <end position="229"/>
    </location>
</feature>
<reference evidence="10" key="1">
    <citation type="journal article" date="2016" name="Nature">
        <title>The genome of the seagrass Zostera marina reveals angiosperm adaptation to the sea.</title>
        <authorList>
            <person name="Olsen J.L."/>
            <person name="Rouze P."/>
            <person name="Verhelst B."/>
            <person name="Lin Y.-C."/>
            <person name="Bayer T."/>
            <person name="Collen J."/>
            <person name="Dattolo E."/>
            <person name="De Paoli E."/>
            <person name="Dittami S."/>
            <person name="Maumus F."/>
            <person name="Michel G."/>
            <person name="Kersting A."/>
            <person name="Lauritano C."/>
            <person name="Lohaus R."/>
            <person name="Toepel M."/>
            <person name="Tonon T."/>
            <person name="Vanneste K."/>
            <person name="Amirebrahimi M."/>
            <person name="Brakel J."/>
            <person name="Bostroem C."/>
            <person name="Chovatia M."/>
            <person name="Grimwood J."/>
            <person name="Jenkins J.W."/>
            <person name="Jueterbock A."/>
            <person name="Mraz A."/>
            <person name="Stam W.T."/>
            <person name="Tice H."/>
            <person name="Bornberg-Bauer E."/>
            <person name="Green P.J."/>
            <person name="Pearson G.A."/>
            <person name="Procaccini G."/>
            <person name="Duarte C.M."/>
            <person name="Schmutz J."/>
            <person name="Reusch T.B.H."/>
            <person name="Van de Peer Y."/>
        </authorList>
    </citation>
    <scope>NUCLEOTIDE SEQUENCE [LARGE SCALE GENOMIC DNA]</scope>
    <source>
        <strain evidence="10">cv. Finnish</strain>
    </source>
</reference>
<protein>
    <recommendedName>
        <fullName evidence="8">TPX2 C-terminal domain-containing protein</fullName>
    </recommendedName>
</protein>
<keyword evidence="5" id="KW-0206">Cytoskeleton</keyword>
<feature type="region of interest" description="Disordered" evidence="7">
    <location>
        <begin position="393"/>
        <end position="424"/>
    </location>
</feature>
<evidence type="ECO:0000256" key="2">
    <source>
        <dbReference type="ARBA" id="ARBA00005885"/>
    </source>
</evidence>
<feature type="compositionally biased region" description="Polar residues" evidence="7">
    <location>
        <begin position="220"/>
        <end position="229"/>
    </location>
</feature>
<evidence type="ECO:0000256" key="3">
    <source>
        <dbReference type="ARBA" id="ARBA00022490"/>
    </source>
</evidence>
<dbReference type="Pfam" id="PF06886">
    <property type="entry name" value="TPX2"/>
    <property type="match status" value="1"/>
</dbReference>
<evidence type="ECO:0000313" key="10">
    <source>
        <dbReference type="Proteomes" id="UP000036987"/>
    </source>
</evidence>
<dbReference type="GO" id="GO:0005874">
    <property type="term" value="C:microtubule"/>
    <property type="evidence" value="ECO:0007669"/>
    <property type="project" value="UniProtKB-KW"/>
</dbReference>
<comment type="subcellular location">
    <subcellularLocation>
        <location evidence="1">Cytoplasm</location>
        <location evidence="1">Cytoskeleton</location>
    </subcellularLocation>
</comment>
<feature type="compositionally biased region" description="Basic and acidic residues" evidence="7">
    <location>
        <begin position="393"/>
        <end position="411"/>
    </location>
</feature>
<feature type="compositionally biased region" description="Basic and acidic residues" evidence="7">
    <location>
        <begin position="33"/>
        <end position="43"/>
    </location>
</feature>
<evidence type="ECO:0000256" key="7">
    <source>
        <dbReference type="SAM" id="MobiDB-lite"/>
    </source>
</evidence>
<feature type="region of interest" description="Disordered" evidence="7">
    <location>
        <begin position="17"/>
        <end position="131"/>
    </location>
</feature>
<feature type="domain" description="TPX2 C-terminal" evidence="8">
    <location>
        <begin position="243"/>
        <end position="311"/>
    </location>
</feature>
<keyword evidence="10" id="KW-1185">Reference proteome</keyword>
<dbReference type="InterPro" id="IPR044833">
    <property type="entry name" value="WDL5/6"/>
</dbReference>
<gene>
    <name evidence="9" type="ORF">ZOSMA_116G00330</name>
</gene>
<comment type="caution">
    <text evidence="9">The sequence shown here is derived from an EMBL/GenBank/DDBJ whole genome shotgun (WGS) entry which is preliminary data.</text>
</comment>
<evidence type="ECO:0000256" key="5">
    <source>
        <dbReference type="ARBA" id="ARBA00023212"/>
    </source>
</evidence>
<dbReference type="PANTHER" id="PTHR31358">
    <property type="entry name" value="PROTEIN WVD2-LIKE 4"/>
    <property type="match status" value="1"/>
</dbReference>
<dbReference type="Proteomes" id="UP000036987">
    <property type="component" value="Unassembled WGS sequence"/>
</dbReference>
<evidence type="ECO:0000256" key="4">
    <source>
        <dbReference type="ARBA" id="ARBA00022701"/>
    </source>
</evidence>
<dbReference type="OrthoDB" id="1939285at2759"/>
<evidence type="ECO:0000259" key="8">
    <source>
        <dbReference type="Pfam" id="PF06886"/>
    </source>
</evidence>
<feature type="compositionally biased region" description="Basic and acidic residues" evidence="7">
    <location>
        <begin position="111"/>
        <end position="127"/>
    </location>
</feature>
<feature type="coiled-coil region" evidence="6">
    <location>
        <begin position="255"/>
        <end position="285"/>
    </location>
</feature>
<proteinExistence type="inferred from homology"/>
<evidence type="ECO:0000256" key="6">
    <source>
        <dbReference type="SAM" id="Coils"/>
    </source>
</evidence>
<evidence type="ECO:0000256" key="1">
    <source>
        <dbReference type="ARBA" id="ARBA00004245"/>
    </source>
</evidence>
<keyword evidence="6" id="KW-0175">Coiled coil</keyword>
<organism evidence="9 10">
    <name type="scientific">Zostera marina</name>
    <name type="common">Eelgrass</name>
    <dbReference type="NCBI Taxonomy" id="29655"/>
    <lineage>
        <taxon>Eukaryota</taxon>
        <taxon>Viridiplantae</taxon>
        <taxon>Streptophyta</taxon>
        <taxon>Embryophyta</taxon>
        <taxon>Tracheophyta</taxon>
        <taxon>Spermatophyta</taxon>
        <taxon>Magnoliopsida</taxon>
        <taxon>Liliopsida</taxon>
        <taxon>Zosteraceae</taxon>
        <taxon>Zostera</taxon>
    </lineage>
</organism>